<keyword evidence="3" id="KW-1185">Reference proteome</keyword>
<dbReference type="GO" id="GO:0003676">
    <property type="term" value="F:nucleic acid binding"/>
    <property type="evidence" value="ECO:0007669"/>
    <property type="project" value="InterPro"/>
</dbReference>
<dbReference type="EMBL" id="KN838782">
    <property type="protein sequence ID" value="KIJ94692.1"/>
    <property type="molecule type" value="Genomic_DNA"/>
</dbReference>
<reference evidence="3" key="2">
    <citation type="submission" date="2015-01" db="EMBL/GenBank/DDBJ databases">
        <title>Evolutionary Origins and Diversification of the Mycorrhizal Mutualists.</title>
        <authorList>
            <consortium name="DOE Joint Genome Institute"/>
            <consortium name="Mycorrhizal Genomics Consortium"/>
            <person name="Kohler A."/>
            <person name="Kuo A."/>
            <person name="Nagy L.G."/>
            <person name="Floudas D."/>
            <person name="Copeland A."/>
            <person name="Barry K.W."/>
            <person name="Cichocki N."/>
            <person name="Veneault-Fourrey C."/>
            <person name="LaButti K."/>
            <person name="Lindquist E.A."/>
            <person name="Lipzen A."/>
            <person name="Lundell T."/>
            <person name="Morin E."/>
            <person name="Murat C."/>
            <person name="Riley R."/>
            <person name="Ohm R."/>
            <person name="Sun H."/>
            <person name="Tunlid A."/>
            <person name="Henrissat B."/>
            <person name="Grigoriev I.V."/>
            <person name="Hibbett D.S."/>
            <person name="Martin F."/>
        </authorList>
    </citation>
    <scope>NUCLEOTIDE SEQUENCE [LARGE SCALE GENOMIC DNA]</scope>
    <source>
        <strain evidence="3">LaAM-08-1</strain>
    </source>
</reference>
<dbReference type="Proteomes" id="UP000054477">
    <property type="component" value="Unassembled WGS sequence"/>
</dbReference>
<feature type="domain" description="DDE-1" evidence="1">
    <location>
        <begin position="8"/>
        <end position="99"/>
    </location>
</feature>
<sequence length="138" mass="16041">MRSFIDKILTPYFSEEKTRLGLPPSQKSLWSIDVWSVHRSQEFKGWVNQHHPTIILDYVPGGCTGDVQPCDVGIQRPFKLSIRRSYHEDVVNKVLQQLDSGRPLTTLDTRIATLRDRSPRWLWNAYQAINKPELVKKV</sequence>
<proteinExistence type="predicted"/>
<evidence type="ECO:0000259" key="1">
    <source>
        <dbReference type="Pfam" id="PF03184"/>
    </source>
</evidence>
<dbReference type="AlphaFoldDB" id="A0A0C9XEW1"/>
<dbReference type="Pfam" id="PF03184">
    <property type="entry name" value="DDE_1"/>
    <property type="match status" value="1"/>
</dbReference>
<organism evidence="2 3">
    <name type="scientific">Laccaria amethystina LaAM-08-1</name>
    <dbReference type="NCBI Taxonomy" id="1095629"/>
    <lineage>
        <taxon>Eukaryota</taxon>
        <taxon>Fungi</taxon>
        <taxon>Dikarya</taxon>
        <taxon>Basidiomycota</taxon>
        <taxon>Agaricomycotina</taxon>
        <taxon>Agaricomycetes</taxon>
        <taxon>Agaricomycetidae</taxon>
        <taxon>Agaricales</taxon>
        <taxon>Agaricineae</taxon>
        <taxon>Hydnangiaceae</taxon>
        <taxon>Laccaria</taxon>
    </lineage>
</organism>
<evidence type="ECO:0000313" key="2">
    <source>
        <dbReference type="EMBL" id="KIJ94692.1"/>
    </source>
</evidence>
<name>A0A0C9XEW1_9AGAR</name>
<protein>
    <recommendedName>
        <fullName evidence="1">DDE-1 domain-containing protein</fullName>
    </recommendedName>
</protein>
<gene>
    <name evidence="2" type="ORF">K443DRAFT_109958</name>
</gene>
<reference evidence="2 3" key="1">
    <citation type="submission" date="2014-04" db="EMBL/GenBank/DDBJ databases">
        <authorList>
            <consortium name="DOE Joint Genome Institute"/>
            <person name="Kuo A."/>
            <person name="Kohler A."/>
            <person name="Nagy L.G."/>
            <person name="Floudas D."/>
            <person name="Copeland A."/>
            <person name="Barry K.W."/>
            <person name="Cichocki N."/>
            <person name="Veneault-Fourrey C."/>
            <person name="LaButti K."/>
            <person name="Lindquist E.A."/>
            <person name="Lipzen A."/>
            <person name="Lundell T."/>
            <person name="Morin E."/>
            <person name="Murat C."/>
            <person name="Sun H."/>
            <person name="Tunlid A."/>
            <person name="Henrissat B."/>
            <person name="Grigoriev I.V."/>
            <person name="Hibbett D.S."/>
            <person name="Martin F."/>
            <person name="Nordberg H.P."/>
            <person name="Cantor M.N."/>
            <person name="Hua S.X."/>
        </authorList>
    </citation>
    <scope>NUCLEOTIDE SEQUENCE [LARGE SCALE GENOMIC DNA]</scope>
    <source>
        <strain evidence="2 3">LaAM-08-1</strain>
    </source>
</reference>
<accession>A0A0C9XEW1</accession>
<evidence type="ECO:0000313" key="3">
    <source>
        <dbReference type="Proteomes" id="UP000054477"/>
    </source>
</evidence>
<dbReference type="HOGENOM" id="CLU_046752_5_0_1"/>
<dbReference type="InterPro" id="IPR004875">
    <property type="entry name" value="DDE_SF_endonuclease_dom"/>
</dbReference>
<dbReference type="OrthoDB" id="3257623at2759"/>